<gene>
    <name evidence="3" type="ORF">D7Z26_21245</name>
</gene>
<dbReference type="RefSeq" id="WP_120979028.1">
    <property type="nucleotide sequence ID" value="NZ_RBZM01000009.1"/>
</dbReference>
<dbReference type="PROSITE" id="PS51272">
    <property type="entry name" value="SLH"/>
    <property type="match status" value="3"/>
</dbReference>
<feature type="region of interest" description="Disordered" evidence="1">
    <location>
        <begin position="493"/>
        <end position="513"/>
    </location>
</feature>
<proteinExistence type="predicted"/>
<dbReference type="PANTHER" id="PTHR43308">
    <property type="entry name" value="OUTER MEMBRANE PROTEIN ALPHA-RELATED"/>
    <property type="match status" value="1"/>
</dbReference>
<feature type="compositionally biased region" description="Polar residues" evidence="1">
    <location>
        <begin position="499"/>
        <end position="513"/>
    </location>
</feature>
<name>A0A494XE21_9BACL</name>
<dbReference type="PANTHER" id="PTHR43308:SF5">
    <property type="entry name" value="S-LAYER PROTEIN _ PEPTIDOGLYCAN ENDO-BETA-N-ACETYLGLUCOSAMINIDASE"/>
    <property type="match status" value="1"/>
</dbReference>
<dbReference type="OrthoDB" id="2481381at2"/>
<sequence length="838" mass="89296">MQRLKWKQIGIGLLSFVLLLGNMIVLPREKAYADTGTVQAQVLKNYLFTSNAVYSGYVTSYVYSDGTSVLESATAPTSAKWVTAKEIFDGGWYNTSSDAYYLYSDGTQIQEVANPLLIPANARWATISRYKIDTTSFHPEIGGQVYRYSLDGIHVLTGDSIPAYAVWGTFAGSTDGWSFHSHDETFASYDTGLTLPKIIEVKIGSNDAASASLAKPSDTITLNIASDEDVVGAVATIAGKSAVTEQIDGKHWKATLLLDGTEAEGEIPISVMLITEEGYRLPANATTDGSKVVFDKTAPSIGTSVSAQGMTKEDVIVTANVTDTGSGVAETKWAAGDLTAEAFAAGGQALVNGSFTVTANGIYTVYAKDEIGNESVKTVEVYQIDKAKPTIRLETSLLGALPVKVTVTLDGTGSRVWGAMWAPGERNADYFDVHGEWLEPDSLCENPDDCFDEWEGIDWESFKASFVAAAYGAYTLYVRDEAGNEQIQTINVSPPIRTGSGSSGPTTVKSTNGRLTLPSGQIGEASLGDDIMLTIPANSTVKDLQLSIDKIADTTGLLPRGELLASPIFEILKNFPENFQKPITLNFRFDTSVLSGNRTVGIFYFDESKKEWVRVSGGKIEGNRIVAEADHLTKYAVLVVDSATNLPVANGQPDTSTPDGIVFSDITGHWAEASIRKAVLIGVVKGYQDGTFKPGKTVTRAEFAVMLTNALKPQATSGKPTFADADKIAAWAQAGVAQAVEAGIVKGYKDGTFRPNAPITRAEMAAMIANSLHLEAASSSETGFADDKEIPAWARSSVTAVKDGGLMQGNGKGKFAPGGMTTRAEAVTVILNLLGKLK</sequence>
<keyword evidence="4" id="KW-1185">Reference proteome</keyword>
<evidence type="ECO:0000256" key="1">
    <source>
        <dbReference type="SAM" id="MobiDB-lite"/>
    </source>
</evidence>
<dbReference type="Proteomes" id="UP000282076">
    <property type="component" value="Unassembled WGS sequence"/>
</dbReference>
<dbReference type="Pfam" id="PF00395">
    <property type="entry name" value="SLH"/>
    <property type="match status" value="3"/>
</dbReference>
<dbReference type="EMBL" id="RBZM01000009">
    <property type="protein sequence ID" value="RKP48890.1"/>
    <property type="molecule type" value="Genomic_DNA"/>
</dbReference>
<comment type="caution">
    <text evidence="3">The sequence shown here is derived from an EMBL/GenBank/DDBJ whole genome shotgun (WGS) entry which is preliminary data.</text>
</comment>
<feature type="domain" description="SLH" evidence="2">
    <location>
        <begin position="719"/>
        <end position="782"/>
    </location>
</feature>
<feature type="domain" description="SLH" evidence="2">
    <location>
        <begin position="658"/>
        <end position="718"/>
    </location>
</feature>
<reference evidence="3 4" key="1">
    <citation type="submission" date="2018-10" db="EMBL/GenBank/DDBJ databases">
        <title>Cohnella sp. M2MS4P-1, whole genome shotgun sequence.</title>
        <authorList>
            <person name="Tuo L."/>
        </authorList>
    </citation>
    <scope>NUCLEOTIDE SEQUENCE [LARGE SCALE GENOMIC DNA]</scope>
    <source>
        <strain evidence="3 4">M2MS4P-1</strain>
    </source>
</reference>
<evidence type="ECO:0000259" key="2">
    <source>
        <dbReference type="PROSITE" id="PS51272"/>
    </source>
</evidence>
<evidence type="ECO:0000313" key="4">
    <source>
        <dbReference type="Proteomes" id="UP000282076"/>
    </source>
</evidence>
<accession>A0A494XE21</accession>
<protein>
    <submittedName>
        <fullName evidence="3">S-layer homology domain-containing protein</fullName>
    </submittedName>
</protein>
<evidence type="ECO:0000313" key="3">
    <source>
        <dbReference type="EMBL" id="RKP48890.1"/>
    </source>
</evidence>
<feature type="domain" description="SLH" evidence="2">
    <location>
        <begin position="784"/>
        <end position="838"/>
    </location>
</feature>
<organism evidence="3 4">
    <name type="scientific">Cohnella endophytica</name>
    <dbReference type="NCBI Taxonomy" id="2419778"/>
    <lineage>
        <taxon>Bacteria</taxon>
        <taxon>Bacillati</taxon>
        <taxon>Bacillota</taxon>
        <taxon>Bacilli</taxon>
        <taxon>Bacillales</taxon>
        <taxon>Paenibacillaceae</taxon>
        <taxon>Cohnella</taxon>
    </lineage>
</organism>
<dbReference type="AlphaFoldDB" id="A0A494XE21"/>
<dbReference type="InterPro" id="IPR001119">
    <property type="entry name" value="SLH_dom"/>
</dbReference>
<dbReference type="InterPro" id="IPR051465">
    <property type="entry name" value="Cell_Envelope_Struct_Comp"/>
</dbReference>